<protein>
    <recommendedName>
        <fullName evidence="3">Glycosyltransferase</fullName>
    </recommendedName>
</protein>
<proteinExistence type="predicted"/>
<keyword evidence="2" id="KW-1185">Reference proteome</keyword>
<evidence type="ECO:0000313" key="2">
    <source>
        <dbReference type="Proteomes" id="UP000665025"/>
    </source>
</evidence>
<organism evidence="1 2">
    <name type="scientific">Pseudoalteromonas viridis</name>
    <dbReference type="NCBI Taxonomy" id="339617"/>
    <lineage>
        <taxon>Bacteria</taxon>
        <taxon>Pseudomonadati</taxon>
        <taxon>Pseudomonadota</taxon>
        <taxon>Gammaproteobacteria</taxon>
        <taxon>Alteromonadales</taxon>
        <taxon>Pseudoalteromonadaceae</taxon>
        <taxon>Pseudoalteromonas</taxon>
    </lineage>
</organism>
<name>A0ABX7V5D4_9GAMM</name>
<evidence type="ECO:0000313" key="1">
    <source>
        <dbReference type="EMBL" id="QTL36088.1"/>
    </source>
</evidence>
<evidence type="ECO:0008006" key="3">
    <source>
        <dbReference type="Google" id="ProtNLM"/>
    </source>
</evidence>
<dbReference type="RefSeq" id="WP_209052765.1">
    <property type="nucleotide sequence ID" value="NZ_CP072425.1"/>
</dbReference>
<dbReference type="Proteomes" id="UP000665025">
    <property type="component" value="Chromosome 1"/>
</dbReference>
<accession>A0ABX7V5D4</accession>
<dbReference type="EMBL" id="CP072425">
    <property type="protein sequence ID" value="QTL36088.1"/>
    <property type="molecule type" value="Genomic_DNA"/>
</dbReference>
<gene>
    <name evidence="1" type="ORF">J5X90_03295</name>
</gene>
<sequence>MKLMLLKGVFLAQKVLLNVSFLFFRLFGPKQKEGVVIGIEEIASILYSAGGALKNAKTVNFYKNPYYDEKYDYYFGQYKVCRALVPLIAPVVLGYLMVRYKTFIYISGNGYLMMHLDGRAYEFSKLKKHGCEVICYFTGSDIRSFKRLDAFGKAHNMDVITTYQPISHKGIDNAFRENIRKMLGESADKYASAIFNPSTDQMAYIERECHPFLYFADERKIRYLPEKFKQEKKVVLHAPSSPIIKGTPIVRAVIKQLQEEGYDFEYVELIGVPNTQVMAELAKAHIVLNEFYALVPGVFGVEAMMNNAVLLTSADRQLEPTLFEGANEAWVVTPYWQLYGNLKEALESPMEVLQVQADKGTQWVERYCTYDFSAKYLNNVIEQLDD</sequence>
<reference evidence="1 2" key="1">
    <citation type="submission" date="2021-03" db="EMBL/GenBank/DDBJ databases">
        <title>Complete Genome of Pseudoalteromonas viridis Strain BBR56, a new biocontrol bacterial candidate.</title>
        <authorList>
            <person name="Handayani D.P."/>
            <person name="Isnansetyo A."/>
            <person name="Istiqomah I."/>
            <person name="Jumina J."/>
        </authorList>
    </citation>
    <scope>NUCLEOTIDE SEQUENCE [LARGE SCALE GENOMIC DNA]</scope>
    <source>
        <strain evidence="1 2">BBR56</strain>
    </source>
</reference>